<sequence length="99" mass="11762">MRRQSQSSQLRAYLERHGMEPLNDDLRFLVAVLRMIPTDAHDWLTSHYAGRWLTTMERTDTDHLRQNLGRRAANQWVIGILKRRKIAIPDSRILKEIRV</sequence>
<accession>A0AAJ2VSN9</accession>
<organism evidence="1 2">
    <name type="scientific">Vreelandella alkaliphila</name>
    <dbReference type="NCBI Taxonomy" id="272774"/>
    <lineage>
        <taxon>Bacteria</taxon>
        <taxon>Pseudomonadati</taxon>
        <taxon>Pseudomonadota</taxon>
        <taxon>Gammaproteobacteria</taxon>
        <taxon>Oceanospirillales</taxon>
        <taxon>Halomonadaceae</taxon>
        <taxon>Vreelandella</taxon>
    </lineage>
</organism>
<proteinExistence type="predicted"/>
<name>A0AAJ2VSN9_9GAMM</name>
<evidence type="ECO:0000313" key="2">
    <source>
        <dbReference type="Proteomes" id="UP001276761"/>
    </source>
</evidence>
<comment type="caution">
    <text evidence="1">The sequence shown here is derived from an EMBL/GenBank/DDBJ whole genome shotgun (WGS) entry which is preliminary data.</text>
</comment>
<dbReference type="Proteomes" id="UP001276761">
    <property type="component" value="Unassembled WGS sequence"/>
</dbReference>
<dbReference type="RefSeq" id="WP_198350022.1">
    <property type="nucleotide sequence ID" value="NZ_JABASV010000012.1"/>
</dbReference>
<gene>
    <name evidence="1" type="ORF">SIL78_18895</name>
</gene>
<dbReference type="GeneID" id="303167608"/>
<dbReference type="EMBL" id="JAWXXT010000002">
    <property type="protein sequence ID" value="MDX5979620.1"/>
    <property type="molecule type" value="Genomic_DNA"/>
</dbReference>
<reference evidence="1" key="1">
    <citation type="submission" date="2023-11" db="EMBL/GenBank/DDBJ databases">
        <title>MicrobeMod: A computational toolkit for identifying prokaryotic methylation and restriction-modification with nanopore sequencing.</title>
        <authorList>
            <person name="Crits-Christoph A."/>
            <person name="Kang S.C."/>
            <person name="Lee H."/>
            <person name="Ostrov N."/>
        </authorList>
    </citation>
    <scope>NUCLEOTIDE SEQUENCE</scope>
    <source>
        <strain evidence="1">ATCC BAA-953</strain>
    </source>
</reference>
<dbReference type="AlphaFoldDB" id="A0AAJ2VSN9"/>
<protein>
    <submittedName>
        <fullName evidence="1">Uncharacterized protein</fullName>
    </submittedName>
</protein>
<evidence type="ECO:0000313" key="1">
    <source>
        <dbReference type="EMBL" id="MDX5979620.1"/>
    </source>
</evidence>